<evidence type="ECO:0000256" key="1">
    <source>
        <dbReference type="SAM" id="MobiDB-lite"/>
    </source>
</evidence>
<dbReference type="RefSeq" id="WP_011814175.1">
    <property type="nucleotide sequence ID" value="NC_008789.1"/>
</dbReference>
<reference evidence="4" key="1">
    <citation type="submission" date="2006-12" db="EMBL/GenBank/DDBJ databases">
        <title>Complete sequence of Halorhodospira halophila SL1.</title>
        <authorList>
            <consortium name="US DOE Joint Genome Institute"/>
            <person name="Copeland A."/>
            <person name="Lucas S."/>
            <person name="Lapidus A."/>
            <person name="Barry K."/>
            <person name="Detter J.C."/>
            <person name="Glavina del Rio T."/>
            <person name="Hammon N."/>
            <person name="Israni S."/>
            <person name="Dalin E."/>
            <person name="Tice H."/>
            <person name="Pitluck S."/>
            <person name="Saunders E."/>
            <person name="Brettin T."/>
            <person name="Bruce D."/>
            <person name="Han C."/>
            <person name="Tapia R."/>
            <person name="Schmutz J."/>
            <person name="Larimer F."/>
            <person name="Land M."/>
            <person name="Hauser L."/>
            <person name="Kyrpides N."/>
            <person name="Mikhailova N."/>
            <person name="Hoff W."/>
            <person name="Richardson P."/>
        </authorList>
    </citation>
    <scope>NUCLEOTIDE SEQUENCE [LARGE SCALE GENOMIC DNA]</scope>
    <source>
        <strain evidence="4">DSM 244 / SL1</strain>
    </source>
</reference>
<organism evidence="3 4">
    <name type="scientific">Halorhodospira halophila (strain DSM 244 / SL1)</name>
    <name type="common">Ectothiorhodospira halophila (strain DSM 244 / SL1)</name>
    <dbReference type="NCBI Taxonomy" id="349124"/>
    <lineage>
        <taxon>Bacteria</taxon>
        <taxon>Pseudomonadati</taxon>
        <taxon>Pseudomonadota</taxon>
        <taxon>Gammaproteobacteria</taxon>
        <taxon>Chromatiales</taxon>
        <taxon>Ectothiorhodospiraceae</taxon>
        <taxon>Halorhodospira</taxon>
    </lineage>
</organism>
<dbReference type="HOGENOM" id="CLU_638998_0_0_6"/>
<feature type="transmembrane region" description="Helical" evidence="2">
    <location>
        <begin position="6"/>
        <end position="25"/>
    </location>
</feature>
<keyword evidence="2" id="KW-0812">Transmembrane</keyword>
<evidence type="ECO:0000313" key="3">
    <source>
        <dbReference type="EMBL" id="ABM62153.1"/>
    </source>
</evidence>
<dbReference type="STRING" id="349124.Hhal_1386"/>
<feature type="transmembrane region" description="Helical" evidence="2">
    <location>
        <begin position="83"/>
        <end position="101"/>
    </location>
</feature>
<keyword evidence="4" id="KW-1185">Reference proteome</keyword>
<protein>
    <submittedName>
        <fullName evidence="3">Uncharacterized protein</fullName>
    </submittedName>
</protein>
<gene>
    <name evidence="3" type="ordered locus">Hhal_1386</name>
</gene>
<name>A1WWU1_HALHL</name>
<dbReference type="AlphaFoldDB" id="A1WWU1"/>
<evidence type="ECO:0000256" key="2">
    <source>
        <dbReference type="SAM" id="Phobius"/>
    </source>
</evidence>
<evidence type="ECO:0000313" key="4">
    <source>
        <dbReference type="Proteomes" id="UP000000647"/>
    </source>
</evidence>
<feature type="transmembrane region" description="Helical" evidence="2">
    <location>
        <begin position="45"/>
        <end position="63"/>
    </location>
</feature>
<keyword evidence="2" id="KW-0472">Membrane</keyword>
<feature type="region of interest" description="Disordered" evidence="1">
    <location>
        <begin position="257"/>
        <end position="295"/>
    </location>
</feature>
<dbReference type="Proteomes" id="UP000000647">
    <property type="component" value="Chromosome"/>
</dbReference>
<dbReference type="OrthoDB" id="9822360at2"/>
<proteinExistence type="predicted"/>
<accession>A1WWU1</accession>
<feature type="compositionally biased region" description="Basic and acidic residues" evidence="1">
    <location>
        <begin position="257"/>
        <end position="278"/>
    </location>
</feature>
<dbReference type="KEGG" id="hha:Hhal_1386"/>
<keyword evidence="2" id="KW-1133">Transmembrane helix</keyword>
<feature type="compositionally biased region" description="Basic and acidic residues" evidence="1">
    <location>
        <begin position="286"/>
        <end position="295"/>
    </location>
</feature>
<dbReference type="EMBL" id="CP000544">
    <property type="protein sequence ID" value="ABM62153.1"/>
    <property type="molecule type" value="Genomic_DNA"/>
</dbReference>
<reference evidence="3 4" key="2">
    <citation type="journal article" date="2013" name="Stand. Genomic Sci.">
        <title>Complete genome sequence of Halorhodospira halophila SL1.</title>
        <authorList>
            <person name="Challacombe J.F."/>
            <person name="Majid S."/>
            <person name="Deole R."/>
            <person name="Brettin T.S."/>
            <person name="Bruce D."/>
            <person name="Delano S.F."/>
            <person name="Detter J.C."/>
            <person name="Gleasner C.D."/>
            <person name="Han C.S."/>
            <person name="Misra M."/>
            <person name="Reitenga K.G."/>
            <person name="Mikhailova N."/>
            <person name="Woyke T."/>
            <person name="Pitluck S."/>
            <person name="Nolan M."/>
            <person name="Land M.L."/>
            <person name="Saunders E."/>
            <person name="Tapia R."/>
            <person name="Lapidus A."/>
            <person name="Ivanova N."/>
            <person name="Hoff W.D."/>
        </authorList>
    </citation>
    <scope>NUCLEOTIDE SEQUENCE [LARGE SCALE GENOMIC DNA]</scope>
    <source>
        <strain evidence="4">DSM 244 / SL1</strain>
    </source>
</reference>
<sequence length="429" mass="48344">MIGAMALTGISIVATVLALLIWAVAASYERQAEGLNAQVARDVKYWQRGAAIFFIISLLPSLISRPAPDLPRAVYETLSGLAPVFLLFGLLCFGAALSKLIPAWRRHREAREREQRRRQVAARGGPYPELSAALADSIRQCLPELEVATDQHSPEGHHASLVIESPMEQQRYVIYALPREHLHLDGGRGVNPNAVRRACETAAAFSGRPILWAPMPSHGTPQGYAAEGSSELRPYIVEGKDIHLAETVKKFDLAARSERRRRETREAARAASEGDPRHHIPIRSETSSDRGRRQHDRESWERFNLLAPRHPHIVEEVERRTRELCDRCLMQIPEGNGEVVVTDHDHICKNDASVRIALNEGNETLTQHMPDCGQCHYETPELYEECLSRLTLVHSGRCPANPDDPEEIERQQEYEQRARMEALGRSFRE</sequence>